<sequence>VHHSSPVLLRPDQTRTTSQIVQSTAVAPEIKPRKLLPDDRLAWSLPREQKPDVSPTAWSNLPESWRPTQPKPQSQPEVKEEPERGLHNGLYLSLADAHLATSYILSIGPDLLMKLGKHARPSLLMRACCFDEKVIKGLVKIGFVNYNNNQALFSDQASISAVTIKWISMLREADAMGDRKKGLIHLMGSVALLLDDQDMFPRFELRGTSGSQGIRPSTEKRKLVLDVWSGQHSQRSRRLFLYCCCCCGTISISAARLYAFRSGHGKALLLLGYCRGGLGRTNMYR</sequence>
<dbReference type="Proteomes" id="UP000434172">
    <property type="component" value="Unassembled WGS sequence"/>
</dbReference>
<organism evidence="2 3">
    <name type="scientific">Colletotrichum asianum</name>
    <dbReference type="NCBI Taxonomy" id="702518"/>
    <lineage>
        <taxon>Eukaryota</taxon>
        <taxon>Fungi</taxon>
        <taxon>Dikarya</taxon>
        <taxon>Ascomycota</taxon>
        <taxon>Pezizomycotina</taxon>
        <taxon>Sordariomycetes</taxon>
        <taxon>Hypocreomycetidae</taxon>
        <taxon>Glomerellales</taxon>
        <taxon>Glomerellaceae</taxon>
        <taxon>Colletotrichum</taxon>
        <taxon>Colletotrichum gloeosporioides species complex</taxon>
    </lineage>
</organism>
<evidence type="ECO:0000313" key="3">
    <source>
        <dbReference type="Proteomes" id="UP000434172"/>
    </source>
</evidence>
<comment type="caution">
    <text evidence="2">The sequence shown here is derived from an EMBL/GenBank/DDBJ whole genome shotgun (WGS) entry which is preliminary data.</text>
</comment>
<reference evidence="2 3" key="1">
    <citation type="submission" date="2019-12" db="EMBL/GenBank/DDBJ databases">
        <title>A genome sequence resource for the geographically widespread anthracnose pathogen Colletotrichum asianum.</title>
        <authorList>
            <person name="Meng Y."/>
        </authorList>
    </citation>
    <scope>NUCLEOTIDE SEQUENCE [LARGE SCALE GENOMIC DNA]</scope>
    <source>
        <strain evidence="2 3">ICMP 18580</strain>
    </source>
</reference>
<feature type="compositionally biased region" description="Polar residues" evidence="1">
    <location>
        <begin position="14"/>
        <end position="25"/>
    </location>
</feature>
<dbReference type="EMBL" id="WOWK01000086">
    <property type="protein sequence ID" value="KAF0320138.1"/>
    <property type="molecule type" value="Genomic_DNA"/>
</dbReference>
<keyword evidence="3" id="KW-1185">Reference proteome</keyword>
<protein>
    <submittedName>
        <fullName evidence="2">Bromodomain containing protein</fullName>
    </submittedName>
</protein>
<evidence type="ECO:0000256" key="1">
    <source>
        <dbReference type="SAM" id="MobiDB-lite"/>
    </source>
</evidence>
<accession>A0A8H3ZI59</accession>
<feature type="non-terminal residue" evidence="2">
    <location>
        <position position="1"/>
    </location>
</feature>
<gene>
    <name evidence="2" type="ORF">GQ607_012559</name>
</gene>
<feature type="region of interest" description="Disordered" evidence="1">
    <location>
        <begin position="41"/>
        <end position="82"/>
    </location>
</feature>
<feature type="compositionally biased region" description="Basic and acidic residues" evidence="1">
    <location>
        <begin position="41"/>
        <end position="51"/>
    </location>
</feature>
<evidence type="ECO:0000313" key="2">
    <source>
        <dbReference type="EMBL" id="KAF0320138.1"/>
    </source>
</evidence>
<feature type="region of interest" description="Disordered" evidence="1">
    <location>
        <begin position="1"/>
        <end position="25"/>
    </location>
</feature>
<dbReference type="AlphaFoldDB" id="A0A8H3ZI59"/>
<name>A0A8H3ZI59_9PEZI</name>
<proteinExistence type="predicted"/>